<dbReference type="InterPro" id="IPR054471">
    <property type="entry name" value="GPIID_WHD"/>
</dbReference>
<accession>A0A420QV66</accession>
<dbReference type="SUPFAM" id="SSF52540">
    <property type="entry name" value="P-loop containing nucleoside triphosphate hydrolases"/>
    <property type="match status" value="1"/>
</dbReference>
<dbReference type="Pfam" id="PF24883">
    <property type="entry name" value="NPHP3_N"/>
    <property type="match status" value="1"/>
</dbReference>
<dbReference type="PANTHER" id="PTHR10039">
    <property type="entry name" value="AMELOGENIN"/>
    <property type="match status" value="1"/>
</dbReference>
<dbReference type="VEuPathDB" id="FungiDB:FOC1_g10004479"/>
<dbReference type="Pfam" id="PF22939">
    <property type="entry name" value="WHD_GPIID"/>
    <property type="match status" value="1"/>
</dbReference>
<evidence type="ECO:0000259" key="4">
    <source>
        <dbReference type="Pfam" id="PF24883"/>
    </source>
</evidence>
<dbReference type="InterPro" id="IPR036770">
    <property type="entry name" value="Ankyrin_rpt-contain_sf"/>
</dbReference>
<feature type="domain" description="Nephrocystin 3-like N-terminal" evidence="4">
    <location>
        <begin position="219"/>
        <end position="383"/>
    </location>
</feature>
<evidence type="ECO:0000313" key="6">
    <source>
        <dbReference type="Proteomes" id="UP000285860"/>
    </source>
</evidence>
<evidence type="ECO:0000313" key="5">
    <source>
        <dbReference type="EMBL" id="RKL08693.1"/>
    </source>
</evidence>
<dbReference type="AlphaFoldDB" id="A0A420QV66"/>
<dbReference type="VEuPathDB" id="FungiDB:FOIG_07526"/>
<sequence>MDPLSITTAVLACLQTSFSILSCCYSLRAEMRTIPHTMIEIMEEVRSLRNLMEILEPVLHGKEALDDKDSPQQASSRGLSNTIMPVIEKCLSELRALQERIHPERVKAILESKRKALLQTLTWRLKGSEAQDAIFNLQQCKASLNLVISSHNSVAIGNIERLSLSIDTSVKESSQQLDELTKGFDSYKLAEQEEAVINWLSPAAAGQNHLQVKSTHHPGTSEWFHQSKEFQEWFSGSNKLLWLSGPSGSGKTMITSQAIETVACRISQGGNAAAHAFFYCDFRDPNTQSVANILGSLLGQLCTQTKFIPMPLLDAYRASTEKDGGCGPTMEMMNDIFKMLSEKQKIYLLVDAADEAREYKQLANQLMSLARSTTNTNVLVTSRNEVAIQRVFKTVPRVCLEDHVSDVDKDIKRFIKTWYEPDHDLEWLSPEVQNLVSQSLLSRSQGSFRWAACQLESLSHCRTVRDIRRTLSKLPEGLNETYGRLLLRTSASEVPLVRKILMWLSFSSVPLKLHELWEALAIEQGRHDIDDEFRLRSPQDILILTNSLVTVSSEGYVMLAHLSVRDYLLSDDIRQNSETAKFALELRTCHMEMAKDCLTYLFFSEVASGPSTTEQQYLYRLEDLPLISYASRYWFYHALHADDSEEVHRLCLDFFLPESRGNFMAWVQVFNATSPFKWNVYPRHATSLYYASSLGFNRVVNTLVQSATVDELNAPGSRFGGTAIHAAAIRDHLAIIRQLVSAGADAGKADFNGVTPLHSAAGQGSEATIEVLLNCGSPKEARDGMDGKTPAEWARLSGYLSAAKLIEEYSQSSYRKEESPIGKELRPGDSSKDDLVQLWRPRAGYFPDYYERRSGLDSSCIISISLGETTDVLNSTAPLIQDRETKAQSLVW</sequence>
<evidence type="ECO:0000256" key="2">
    <source>
        <dbReference type="PROSITE-ProRule" id="PRU00023"/>
    </source>
</evidence>
<dbReference type="VEuPathDB" id="FungiDB:FOC4_g10004808"/>
<dbReference type="VEuPathDB" id="FungiDB:HZS61_017864"/>
<dbReference type="PROSITE" id="PS50297">
    <property type="entry name" value="ANK_REP_REGION"/>
    <property type="match status" value="2"/>
</dbReference>
<dbReference type="SUPFAM" id="SSF48403">
    <property type="entry name" value="Ankyrin repeat"/>
    <property type="match status" value="1"/>
</dbReference>
<dbReference type="VEuPathDB" id="FungiDB:FOMG_08774"/>
<dbReference type="PANTHER" id="PTHR10039:SF16">
    <property type="entry name" value="GPI INOSITOL-DEACYLASE"/>
    <property type="match status" value="1"/>
</dbReference>
<dbReference type="VEuPathDB" id="FungiDB:FOZG_14736"/>
<organism evidence="5 6">
    <name type="scientific">Fusarium oxysporum</name>
    <name type="common">Fusarium vascular wilt</name>
    <dbReference type="NCBI Taxonomy" id="5507"/>
    <lineage>
        <taxon>Eukaryota</taxon>
        <taxon>Fungi</taxon>
        <taxon>Dikarya</taxon>
        <taxon>Ascomycota</taxon>
        <taxon>Pezizomycotina</taxon>
        <taxon>Sordariomycetes</taxon>
        <taxon>Hypocreomycetidae</taxon>
        <taxon>Hypocreales</taxon>
        <taxon>Nectriaceae</taxon>
        <taxon>Fusarium</taxon>
        <taxon>Fusarium oxysporum species complex</taxon>
    </lineage>
</organism>
<feature type="domain" description="GPI inositol-deacylase winged helix" evidence="3">
    <location>
        <begin position="496"/>
        <end position="577"/>
    </location>
</feature>
<comment type="caution">
    <text evidence="5">The sequence shown here is derived from an EMBL/GenBank/DDBJ whole genome shotgun (WGS) entry which is preliminary data.</text>
</comment>
<evidence type="ECO:0000256" key="1">
    <source>
        <dbReference type="ARBA" id="ARBA00022737"/>
    </source>
</evidence>
<evidence type="ECO:0000259" key="3">
    <source>
        <dbReference type="Pfam" id="PF22939"/>
    </source>
</evidence>
<dbReference type="VEuPathDB" id="FungiDB:FOXG_22733"/>
<keyword evidence="2" id="KW-0040">ANK repeat</keyword>
<protein>
    <submittedName>
        <fullName evidence="5">Uncharacterized protein</fullName>
    </submittedName>
</protein>
<dbReference type="InterPro" id="IPR056884">
    <property type="entry name" value="NPHP3-like_N"/>
</dbReference>
<dbReference type="Pfam" id="PF12796">
    <property type="entry name" value="Ank_2"/>
    <property type="match status" value="1"/>
</dbReference>
<name>A0A420QV66_FUSOX</name>
<reference evidence="5 6" key="1">
    <citation type="journal article" date="2018" name="Sci. Rep.">
        <title>Characterisation of pathogen-specific regions and novel effector candidates in Fusarium oxysporum f. sp. cepae.</title>
        <authorList>
            <person name="Armitage A.D."/>
            <person name="Taylor A."/>
            <person name="Sobczyk M.K."/>
            <person name="Baxter L."/>
            <person name="Greenfield B.P."/>
            <person name="Bates H.J."/>
            <person name="Wilson F."/>
            <person name="Jackson A.C."/>
            <person name="Ott S."/>
            <person name="Harrison R.J."/>
            <person name="Clarkson J.P."/>
        </authorList>
    </citation>
    <scope>NUCLEOTIDE SEQUENCE [LARGE SCALE GENOMIC DNA]</scope>
    <source>
        <strain evidence="5 6">Fo_A28</strain>
    </source>
</reference>
<keyword evidence="1" id="KW-0677">Repeat</keyword>
<feature type="repeat" description="ANK" evidence="2">
    <location>
        <begin position="719"/>
        <end position="751"/>
    </location>
</feature>
<dbReference type="InterPro" id="IPR002110">
    <property type="entry name" value="Ankyrin_rpt"/>
</dbReference>
<dbReference type="SMART" id="SM00248">
    <property type="entry name" value="ANK"/>
    <property type="match status" value="4"/>
</dbReference>
<dbReference type="PROSITE" id="PS50088">
    <property type="entry name" value="ANK_REPEAT"/>
    <property type="match status" value="2"/>
</dbReference>
<proteinExistence type="predicted"/>
<dbReference type="InterPro" id="IPR027417">
    <property type="entry name" value="P-loop_NTPase"/>
</dbReference>
<dbReference type="Gene3D" id="1.25.40.20">
    <property type="entry name" value="Ankyrin repeat-containing domain"/>
    <property type="match status" value="1"/>
</dbReference>
<dbReference type="Proteomes" id="UP000285860">
    <property type="component" value="Unassembled WGS sequence"/>
</dbReference>
<gene>
    <name evidence="5" type="ORF">BFJ68_g9487</name>
</gene>
<dbReference type="EMBL" id="MRCY01000046">
    <property type="protein sequence ID" value="RKL08693.1"/>
    <property type="molecule type" value="Genomic_DNA"/>
</dbReference>
<dbReference type="Gene3D" id="3.40.50.300">
    <property type="entry name" value="P-loop containing nucleotide triphosphate hydrolases"/>
    <property type="match status" value="1"/>
</dbReference>
<feature type="repeat" description="ANK" evidence="2">
    <location>
        <begin position="752"/>
        <end position="784"/>
    </location>
</feature>